<evidence type="ECO:0000313" key="2">
    <source>
        <dbReference type="Proteomes" id="UP000321079"/>
    </source>
</evidence>
<reference evidence="1 2" key="1">
    <citation type="submission" date="2019-07" db="EMBL/GenBank/DDBJ databases">
        <title>Whole genome shotgun sequence of Gluconobacter kanchanaburiensis NBRC 103587.</title>
        <authorList>
            <person name="Hosoyama A."/>
            <person name="Uohara A."/>
            <person name="Ohji S."/>
            <person name="Ichikawa N."/>
        </authorList>
    </citation>
    <scope>NUCLEOTIDE SEQUENCE [LARGE SCALE GENOMIC DNA]</scope>
    <source>
        <strain evidence="1 2">NBRC 103587</strain>
    </source>
</reference>
<sequence>MFHAASVREPDRLAIHGNEIRKTGNHLSMFLRGCGRLAGAGGKQEWKSSGQGY</sequence>
<comment type="caution">
    <text evidence="1">The sequence shown here is derived from an EMBL/GenBank/DDBJ whole genome shotgun (WGS) entry which is preliminary data.</text>
</comment>
<organism evidence="1 2">
    <name type="scientific">Gluconobacter kanchanaburiensis NBRC 103587</name>
    <dbReference type="NCBI Taxonomy" id="1307948"/>
    <lineage>
        <taxon>Bacteria</taxon>
        <taxon>Pseudomonadati</taxon>
        <taxon>Pseudomonadota</taxon>
        <taxon>Alphaproteobacteria</taxon>
        <taxon>Acetobacterales</taxon>
        <taxon>Acetobacteraceae</taxon>
        <taxon>Gluconobacter</taxon>
    </lineage>
</organism>
<protein>
    <submittedName>
        <fullName evidence="1">Uncharacterized protein</fullName>
    </submittedName>
</protein>
<dbReference type="EMBL" id="BJVA01000002">
    <property type="protein sequence ID" value="GEK95221.1"/>
    <property type="molecule type" value="Genomic_DNA"/>
</dbReference>
<dbReference type="Proteomes" id="UP000321079">
    <property type="component" value="Unassembled WGS sequence"/>
</dbReference>
<name>A0A511B6F3_9PROT</name>
<evidence type="ECO:0000313" key="1">
    <source>
        <dbReference type="EMBL" id="GEK95221.1"/>
    </source>
</evidence>
<proteinExistence type="predicted"/>
<dbReference type="AlphaFoldDB" id="A0A511B6F3"/>
<accession>A0A511B6F3</accession>
<gene>
    <name evidence="1" type="ORF">GKA01_04180</name>
</gene>
<keyword evidence="2" id="KW-1185">Reference proteome</keyword>